<dbReference type="Gene3D" id="2.130.10.10">
    <property type="entry name" value="YVTN repeat-like/Quinoprotein amine dehydrogenase"/>
    <property type="match status" value="1"/>
</dbReference>
<accession>A0A835HVE7</accession>
<dbReference type="SUPFAM" id="SSF82171">
    <property type="entry name" value="DPP6 N-terminal domain-like"/>
    <property type="match status" value="1"/>
</dbReference>
<keyword evidence="2" id="KW-1185">Reference proteome</keyword>
<reference evidence="1 2" key="1">
    <citation type="submission" date="2020-10" db="EMBL/GenBank/DDBJ databases">
        <title>The Coptis chinensis genome and diversification of protoberbering-type alkaloids.</title>
        <authorList>
            <person name="Wang B."/>
            <person name="Shu S."/>
            <person name="Song C."/>
            <person name="Liu Y."/>
        </authorList>
    </citation>
    <scope>NUCLEOTIDE SEQUENCE [LARGE SCALE GENOMIC DNA]</scope>
    <source>
        <strain evidence="1">HL-2020</strain>
        <tissue evidence="1">Leaf</tissue>
    </source>
</reference>
<dbReference type="OrthoDB" id="20669at2759"/>
<protein>
    <submittedName>
        <fullName evidence="1">Uncharacterized protein</fullName>
    </submittedName>
</protein>
<proteinExistence type="predicted"/>
<evidence type="ECO:0000313" key="1">
    <source>
        <dbReference type="EMBL" id="KAF9606795.1"/>
    </source>
</evidence>
<dbReference type="PANTHER" id="PTHR43991:SF12">
    <property type="entry name" value="WD REPEAT PROTEIN (AFU_ORTHOLOGUE AFUA_8G05640)"/>
    <property type="match status" value="1"/>
</dbReference>
<name>A0A835HVE7_9MAGN</name>
<dbReference type="AlphaFoldDB" id="A0A835HVE7"/>
<dbReference type="PANTHER" id="PTHR43991">
    <property type="entry name" value="WD REPEAT PROTEIN (AFU_ORTHOLOGUE AFUA_8G05640)-RELATED"/>
    <property type="match status" value="1"/>
</dbReference>
<dbReference type="EMBL" id="JADFTS010000005">
    <property type="protein sequence ID" value="KAF9606795.1"/>
    <property type="molecule type" value="Genomic_DNA"/>
</dbReference>
<comment type="caution">
    <text evidence="1">The sequence shown here is derived from an EMBL/GenBank/DDBJ whole genome shotgun (WGS) entry which is preliminary data.</text>
</comment>
<dbReference type="InterPro" id="IPR015943">
    <property type="entry name" value="WD40/YVTN_repeat-like_dom_sf"/>
</dbReference>
<dbReference type="Proteomes" id="UP000631114">
    <property type="component" value="Unassembled WGS sequence"/>
</dbReference>
<sequence>MTANNDAAVRVFDTENFACLGRFTFPWSVNNTFVSPDRKLLAVLGDNVNCLIADAQSGKRTFGIFFSPAWHPDGEDPSYRVTVTHHGLTGREESFSILVVLKGRMGAIRALSDARFMAMFEPKPDFVHIYDTQLKV</sequence>
<gene>
    <name evidence="1" type="ORF">IFM89_028171</name>
</gene>
<organism evidence="1 2">
    <name type="scientific">Coptis chinensis</name>
    <dbReference type="NCBI Taxonomy" id="261450"/>
    <lineage>
        <taxon>Eukaryota</taxon>
        <taxon>Viridiplantae</taxon>
        <taxon>Streptophyta</taxon>
        <taxon>Embryophyta</taxon>
        <taxon>Tracheophyta</taxon>
        <taxon>Spermatophyta</taxon>
        <taxon>Magnoliopsida</taxon>
        <taxon>Ranunculales</taxon>
        <taxon>Ranunculaceae</taxon>
        <taxon>Coptidoideae</taxon>
        <taxon>Coptis</taxon>
    </lineage>
</organism>
<evidence type="ECO:0000313" key="2">
    <source>
        <dbReference type="Proteomes" id="UP000631114"/>
    </source>
</evidence>